<feature type="compositionally biased region" description="Low complexity" evidence="4">
    <location>
        <begin position="916"/>
        <end position="930"/>
    </location>
</feature>
<gene>
    <name evidence="7" type="ORF">FALBO_11996</name>
</gene>
<feature type="transmembrane region" description="Helical" evidence="5">
    <location>
        <begin position="79"/>
        <end position="101"/>
    </location>
</feature>
<dbReference type="SUPFAM" id="SSF51445">
    <property type="entry name" value="(Trans)glycosidases"/>
    <property type="match status" value="1"/>
</dbReference>
<feature type="region of interest" description="Disordered" evidence="4">
    <location>
        <begin position="885"/>
        <end position="930"/>
    </location>
</feature>
<proteinExistence type="inferred from homology"/>
<name>A0A8H4P6N8_9HYPO</name>
<organism evidence="7 8">
    <name type="scientific">Fusarium albosuccineum</name>
    <dbReference type="NCBI Taxonomy" id="1237068"/>
    <lineage>
        <taxon>Eukaryota</taxon>
        <taxon>Fungi</taxon>
        <taxon>Dikarya</taxon>
        <taxon>Ascomycota</taxon>
        <taxon>Pezizomycotina</taxon>
        <taxon>Sordariomycetes</taxon>
        <taxon>Hypocreomycetidae</taxon>
        <taxon>Hypocreales</taxon>
        <taxon>Nectriaceae</taxon>
        <taxon>Fusarium</taxon>
        <taxon>Fusarium decemcellulare species complex</taxon>
    </lineage>
</organism>
<evidence type="ECO:0000313" key="7">
    <source>
        <dbReference type="EMBL" id="KAF4461205.1"/>
    </source>
</evidence>
<evidence type="ECO:0000256" key="2">
    <source>
        <dbReference type="ARBA" id="ARBA00022801"/>
    </source>
</evidence>
<keyword evidence="2 7" id="KW-0378">Hydrolase</keyword>
<keyword evidence="5" id="KW-0472">Membrane</keyword>
<dbReference type="Gene3D" id="3.20.20.80">
    <property type="entry name" value="Glycosidases"/>
    <property type="match status" value="1"/>
</dbReference>
<dbReference type="GO" id="GO:0000272">
    <property type="term" value="P:polysaccharide catabolic process"/>
    <property type="evidence" value="ECO:0007669"/>
    <property type="project" value="InterPro"/>
</dbReference>
<comment type="caution">
    <text evidence="7">The sequence shown here is derived from an EMBL/GenBank/DDBJ whole genome shotgun (WGS) entry which is preliminary data.</text>
</comment>
<feature type="domain" description="Glycoside hydrolase family 5" evidence="6">
    <location>
        <begin position="180"/>
        <end position="458"/>
    </location>
</feature>
<dbReference type="Proteomes" id="UP000554235">
    <property type="component" value="Unassembled WGS sequence"/>
</dbReference>
<dbReference type="Pfam" id="PF00150">
    <property type="entry name" value="Cellulase"/>
    <property type="match status" value="1"/>
</dbReference>
<reference evidence="7 8" key="1">
    <citation type="submission" date="2020-01" db="EMBL/GenBank/DDBJ databases">
        <title>Identification and distribution of gene clusters putatively required for synthesis of sphingolipid metabolism inhibitors in phylogenetically diverse species of the filamentous fungus Fusarium.</title>
        <authorList>
            <person name="Kim H.-S."/>
            <person name="Busman M."/>
            <person name="Brown D.W."/>
            <person name="Divon H."/>
            <person name="Uhlig S."/>
            <person name="Proctor R.H."/>
        </authorList>
    </citation>
    <scope>NUCLEOTIDE SEQUENCE [LARGE SCALE GENOMIC DNA]</scope>
    <source>
        <strain evidence="7 8">NRRL 20459</strain>
    </source>
</reference>
<comment type="similarity">
    <text evidence="1">Belongs to the glycosyl hydrolase 5 (cellulase A) family.</text>
</comment>
<dbReference type="Pfam" id="PF08728">
    <property type="entry name" value="CRT10"/>
    <property type="match status" value="1"/>
</dbReference>
<dbReference type="EMBL" id="JAADYS010001762">
    <property type="protein sequence ID" value="KAF4461205.1"/>
    <property type="molecule type" value="Genomic_DNA"/>
</dbReference>
<feature type="region of interest" description="Disordered" evidence="4">
    <location>
        <begin position="112"/>
        <end position="135"/>
    </location>
</feature>
<protein>
    <submittedName>
        <fullName evidence="7">Glycoside hydrolase subgroup catalytic core</fullName>
    </submittedName>
</protein>
<feature type="compositionally biased region" description="Basic and acidic residues" evidence="4">
    <location>
        <begin position="11"/>
        <end position="29"/>
    </location>
</feature>
<evidence type="ECO:0000259" key="6">
    <source>
        <dbReference type="Pfam" id="PF00150"/>
    </source>
</evidence>
<feature type="compositionally biased region" description="Acidic residues" evidence="4">
    <location>
        <begin position="34"/>
        <end position="45"/>
    </location>
</feature>
<feature type="compositionally biased region" description="Acidic residues" evidence="4">
    <location>
        <begin position="885"/>
        <end position="899"/>
    </location>
</feature>
<dbReference type="PANTHER" id="PTHR31263">
    <property type="entry name" value="CELLULASE FAMILY PROTEIN (AFU_ORTHOLOGUE AFUA_5G14560)"/>
    <property type="match status" value="1"/>
</dbReference>
<evidence type="ECO:0000256" key="3">
    <source>
        <dbReference type="ARBA" id="ARBA00023295"/>
    </source>
</evidence>
<sequence length="1200" mass="134538">MGGAFRLPGVARRERPRIPATDSEQRSRLLGDWTDGEDDGEESNGVEEQTRSRADPEAIGPYLPSHKKSPRRKRRCGCFRSRCCLIFLAVTVAIFCGAWIYRSHVESAVRQSWTPDAETQRFSQRPLPPPPEHIQMSNYTLPLRTKGRNIIDASGRRFKLASVNWYGASDELFVPGGLDIQHRDAIAQTIRSLGFNSVRLPYADEMVMKNPTADARHLRANPDLVGLRAMDIFHAIVESLTKAGIAVIVNNHITSSTWCCGADPCDAAWENDYLGPFCRVKQTEEEWIQHWEAIMLPHVNNPLVIGVDLRNEIRGLWGTMPWSKWAPAAEKCGNRLLKMNKDWLVIIEGTESSNDLSHVGDRPIQLDVDHRVVYSAHVYAWSGWGSWEGRFLQREYESFAETMRHNWAYILEKEIAPVWVGEFGAPARPSVGDANYWQHLMRFLREQEADFGYWALNARKPKGNTTESYGLVQDDWVTAFGDRAKGAIRDRERVAQGQPHLNVEEPFTWPTASDDDDDADASIYRLVPSMQKFRNNLTALSQAYNLYFVAYQGHIFVYRPRTVPGQALPRRSDLQLKPKASHVASHIGGHLDHRRPHLINHLVTGFLGNDEIVLACYDDGDVVGYYIRGIAECVFGGGGTAGSSHRAVPRFFFHENVGMSAWGLAIHQKSRLIAVSSNRHEVVVFALALTPKRPRQRANASQRPQKLREPDESNVNRRACNWRIVILLGLGADNVPNICFVDDADGEAQRVCAIDIKGTAWLANIWQPNSGPITIPPCCHPPLKSEEFFPAPSRGWGIFALDESNFMKVKTTEELFGLTTNRLELVHTSAGCRTPMVNLRKAPYHIPDNPHRRAAPPALIQFDPQFLQAAMDAGEPEMLDVDISEGEGEGEDELEDTESGSDGNSDGADEDDQDNTDNATTTTGTNTGEAAGPILIAQMTASEINTFLGGFDAGSSDSETCSHEDARKWASQSLDMTYFPHNDKKCPTPRSCRQLLGHLQRPSDHNWHPKESESKLAALGRKLFLLRTYEKDVELRTFSQLSDDDPVEFGVICPDVLNFGLFRDATLRQHFHATSRLNMIALAPELSLMAIGSPTGRVVLLTLTRKAVPTEHEEGIWEHGFRVEWVLPTRSDEEAHRRVLRPMHGMAMGPVQVDDGVGGEVGSGGPAMPRRYRLMLHYRNHDILSYELTRENQTGKLCIF</sequence>
<evidence type="ECO:0000313" key="8">
    <source>
        <dbReference type="Proteomes" id="UP000554235"/>
    </source>
</evidence>
<accession>A0A8H4P6N8</accession>
<feature type="region of interest" description="Disordered" evidence="4">
    <location>
        <begin position="1"/>
        <end position="72"/>
    </location>
</feature>
<keyword evidence="5" id="KW-1133">Transmembrane helix</keyword>
<keyword evidence="5" id="KW-0812">Transmembrane</keyword>
<evidence type="ECO:0000256" key="1">
    <source>
        <dbReference type="ARBA" id="ARBA00005641"/>
    </source>
</evidence>
<dbReference type="AlphaFoldDB" id="A0A8H4P6N8"/>
<dbReference type="OrthoDB" id="442731at2759"/>
<keyword evidence="8" id="KW-1185">Reference proteome</keyword>
<evidence type="ECO:0000256" key="4">
    <source>
        <dbReference type="SAM" id="MobiDB-lite"/>
    </source>
</evidence>
<evidence type="ECO:0000256" key="5">
    <source>
        <dbReference type="SAM" id="Phobius"/>
    </source>
</evidence>
<dbReference type="InterPro" id="IPR001547">
    <property type="entry name" value="Glyco_hydro_5"/>
</dbReference>
<dbReference type="InterPro" id="IPR014839">
    <property type="entry name" value="Crt10"/>
</dbReference>
<dbReference type="PANTHER" id="PTHR31263:SF0">
    <property type="entry name" value="CELLULASE FAMILY PROTEIN (AFU_ORTHOLOGUE AFUA_5G14560)"/>
    <property type="match status" value="1"/>
</dbReference>
<dbReference type="GO" id="GO:0004553">
    <property type="term" value="F:hydrolase activity, hydrolyzing O-glycosyl compounds"/>
    <property type="evidence" value="ECO:0007669"/>
    <property type="project" value="InterPro"/>
</dbReference>
<dbReference type="InterPro" id="IPR017853">
    <property type="entry name" value="GH"/>
</dbReference>
<keyword evidence="3" id="KW-0326">Glycosidase</keyword>